<keyword evidence="1" id="KW-0175">Coiled coil</keyword>
<comment type="caution">
    <text evidence="2">The sequence shown here is derived from an EMBL/GenBank/DDBJ whole genome shotgun (WGS) entry which is preliminary data.</text>
</comment>
<proteinExistence type="predicted"/>
<dbReference type="EMBL" id="JASHIF010000008">
    <property type="protein sequence ID" value="MDI9859645.1"/>
    <property type="molecule type" value="Genomic_DNA"/>
</dbReference>
<dbReference type="Proteomes" id="UP001236507">
    <property type="component" value="Unassembled WGS sequence"/>
</dbReference>
<feature type="coiled-coil region" evidence="1">
    <location>
        <begin position="44"/>
        <end position="71"/>
    </location>
</feature>
<sequence length="87" mass="10595">MKILVKSRMRIRYALQGVVYLEYRVKGSWGYVWRKASVCLELPNEDYRTTLKRLQRLRAHKRSERKSLVQRMTTLYCKNKELELQMV</sequence>
<reference evidence="2 3" key="1">
    <citation type="submission" date="2023-05" db="EMBL/GenBank/DDBJ databases">
        <title>Novel species of genus Flectobacillus isolated from stream in China.</title>
        <authorList>
            <person name="Lu H."/>
        </authorList>
    </citation>
    <scope>NUCLEOTIDE SEQUENCE [LARGE SCALE GENOMIC DNA]</scope>
    <source>
        <strain evidence="2 3">KCTC 42575</strain>
    </source>
</reference>
<dbReference type="RefSeq" id="WP_283344548.1">
    <property type="nucleotide sequence ID" value="NZ_JASHIF010000008.1"/>
</dbReference>
<gene>
    <name evidence="2" type="ORF">QM524_10515</name>
</gene>
<protein>
    <recommendedName>
        <fullName evidence="4">Transposase</fullName>
    </recommendedName>
</protein>
<name>A0ABT6Y7W5_9BACT</name>
<evidence type="ECO:0008006" key="4">
    <source>
        <dbReference type="Google" id="ProtNLM"/>
    </source>
</evidence>
<evidence type="ECO:0000313" key="3">
    <source>
        <dbReference type="Proteomes" id="UP001236507"/>
    </source>
</evidence>
<accession>A0ABT6Y7W5</accession>
<keyword evidence="3" id="KW-1185">Reference proteome</keyword>
<evidence type="ECO:0000313" key="2">
    <source>
        <dbReference type="EMBL" id="MDI9859645.1"/>
    </source>
</evidence>
<evidence type="ECO:0000256" key="1">
    <source>
        <dbReference type="SAM" id="Coils"/>
    </source>
</evidence>
<organism evidence="2 3">
    <name type="scientific">Flectobacillus roseus</name>
    <dbReference type="NCBI Taxonomy" id="502259"/>
    <lineage>
        <taxon>Bacteria</taxon>
        <taxon>Pseudomonadati</taxon>
        <taxon>Bacteroidota</taxon>
        <taxon>Cytophagia</taxon>
        <taxon>Cytophagales</taxon>
        <taxon>Flectobacillaceae</taxon>
        <taxon>Flectobacillus</taxon>
    </lineage>
</organism>